<keyword evidence="2" id="KW-0732">Signal</keyword>
<protein>
    <recommendedName>
        <fullName evidence="3">Beta-lactamase class A catalytic domain-containing protein</fullName>
    </recommendedName>
</protein>
<accession>A0A2R8APX0</accession>
<dbReference type="Pfam" id="PF13354">
    <property type="entry name" value="Beta-lactamase2"/>
    <property type="match status" value="1"/>
</dbReference>
<sequence length="382" mass="40266">MKSLAKAIFVSAMIFSAPAKAMTPEDRLAGLMNGPDKSWFAASFLAAVPYGQVRSLMRDLSKVMGPVTDVTPSGEGYVIRSATHSVKAQIALDGAGQIIGLYFDPPQALLVTLEQARDGLLALKGEVAFMVMRGGDVILEQGSDRSLAVGSAFKIAILAELAAQVQAGGRDWADVVTLRDRHKSLPSGDMRDLPDGTPVTLAHAAALMISQSDNTATDLLMDVVGADAVARRLGVAHALTTRQFFALKADTELAAGYVAGDAATRRTLADQAAARPLPHVSSIGPFVPGLEWQVPATRLCQIMAEVQGLPAMQINPGVIDAQDWASVAFKGGSEVGVLNLTTWARPENGPPICAVLTVNHDQALEEAEIAQAYSALFTALRE</sequence>
<evidence type="ECO:0000259" key="3">
    <source>
        <dbReference type="Pfam" id="PF13354"/>
    </source>
</evidence>
<organism evidence="4 5">
    <name type="scientific">Pseudoprimorskyibacter insulae</name>
    <dbReference type="NCBI Taxonomy" id="1695997"/>
    <lineage>
        <taxon>Bacteria</taxon>
        <taxon>Pseudomonadati</taxon>
        <taxon>Pseudomonadota</taxon>
        <taxon>Alphaproteobacteria</taxon>
        <taxon>Rhodobacterales</taxon>
        <taxon>Paracoccaceae</taxon>
        <taxon>Pseudoprimorskyibacter</taxon>
    </lineage>
</organism>
<dbReference type="AlphaFoldDB" id="A0A2R8APX0"/>
<dbReference type="OrthoDB" id="108135at2"/>
<dbReference type="EMBL" id="OMOJ01000001">
    <property type="protein sequence ID" value="SPF77919.1"/>
    <property type="molecule type" value="Genomic_DNA"/>
</dbReference>
<dbReference type="InterPro" id="IPR000871">
    <property type="entry name" value="Beta-lactam_class-A"/>
</dbReference>
<evidence type="ECO:0000256" key="1">
    <source>
        <dbReference type="ARBA" id="ARBA00001526"/>
    </source>
</evidence>
<proteinExistence type="predicted"/>
<feature type="signal peptide" evidence="2">
    <location>
        <begin position="1"/>
        <end position="21"/>
    </location>
</feature>
<dbReference type="GO" id="GO:0030655">
    <property type="term" value="P:beta-lactam antibiotic catabolic process"/>
    <property type="evidence" value="ECO:0007669"/>
    <property type="project" value="InterPro"/>
</dbReference>
<dbReference type="InterPro" id="IPR012338">
    <property type="entry name" value="Beta-lactam/transpept-like"/>
</dbReference>
<feature type="domain" description="Beta-lactamase class A catalytic" evidence="3">
    <location>
        <begin position="137"/>
        <end position="233"/>
    </location>
</feature>
<feature type="chain" id="PRO_5015331620" description="Beta-lactamase class A catalytic domain-containing protein" evidence="2">
    <location>
        <begin position="22"/>
        <end position="382"/>
    </location>
</feature>
<name>A0A2R8APX0_9RHOB</name>
<dbReference type="SUPFAM" id="SSF56601">
    <property type="entry name" value="beta-lactamase/transpeptidase-like"/>
    <property type="match status" value="1"/>
</dbReference>
<dbReference type="RefSeq" id="WP_146188635.1">
    <property type="nucleotide sequence ID" value="NZ_OMOJ01000001.1"/>
</dbReference>
<dbReference type="GO" id="GO:0008800">
    <property type="term" value="F:beta-lactamase activity"/>
    <property type="evidence" value="ECO:0007669"/>
    <property type="project" value="UniProtKB-EC"/>
</dbReference>
<comment type="catalytic activity">
    <reaction evidence="1">
        <text>a beta-lactam + H2O = a substituted beta-amino acid</text>
        <dbReference type="Rhea" id="RHEA:20401"/>
        <dbReference type="ChEBI" id="CHEBI:15377"/>
        <dbReference type="ChEBI" id="CHEBI:35627"/>
        <dbReference type="ChEBI" id="CHEBI:140347"/>
        <dbReference type="EC" id="3.5.2.6"/>
    </reaction>
</comment>
<evidence type="ECO:0000313" key="4">
    <source>
        <dbReference type="EMBL" id="SPF77919.1"/>
    </source>
</evidence>
<dbReference type="GO" id="GO:0046677">
    <property type="term" value="P:response to antibiotic"/>
    <property type="evidence" value="ECO:0007669"/>
    <property type="project" value="InterPro"/>
</dbReference>
<dbReference type="InterPro" id="IPR045155">
    <property type="entry name" value="Beta-lactam_cat"/>
</dbReference>
<dbReference type="PANTHER" id="PTHR35333">
    <property type="entry name" value="BETA-LACTAMASE"/>
    <property type="match status" value="1"/>
</dbReference>
<evidence type="ECO:0000256" key="2">
    <source>
        <dbReference type="SAM" id="SignalP"/>
    </source>
</evidence>
<reference evidence="5" key="1">
    <citation type="submission" date="2018-03" db="EMBL/GenBank/DDBJ databases">
        <authorList>
            <person name="Rodrigo-Torres L."/>
            <person name="Arahal R. D."/>
            <person name="Lucena T."/>
        </authorList>
    </citation>
    <scope>NUCLEOTIDE SEQUENCE [LARGE SCALE GENOMIC DNA]</scope>
    <source>
        <strain evidence="5">CECT 8871</strain>
    </source>
</reference>
<dbReference type="Proteomes" id="UP000244904">
    <property type="component" value="Unassembled WGS sequence"/>
</dbReference>
<dbReference type="Gene3D" id="3.40.710.10">
    <property type="entry name" value="DD-peptidase/beta-lactamase superfamily"/>
    <property type="match status" value="1"/>
</dbReference>
<evidence type="ECO:0000313" key="5">
    <source>
        <dbReference type="Proteomes" id="UP000244904"/>
    </source>
</evidence>
<keyword evidence="5" id="KW-1185">Reference proteome</keyword>
<gene>
    <name evidence="4" type="ORF">PRI8871_00506</name>
</gene>
<dbReference type="PANTHER" id="PTHR35333:SF5">
    <property type="entry name" value="CONSERVED LIPOPROTEIN LPQF-RELATED"/>
    <property type="match status" value="1"/>
</dbReference>